<reference evidence="1" key="1">
    <citation type="submission" date="2023-04" db="EMBL/GenBank/DDBJ databases">
        <title>Draft Genome sequencing of Naganishia species isolated from polar environments using Oxford Nanopore Technology.</title>
        <authorList>
            <person name="Leo P."/>
            <person name="Venkateswaran K."/>
        </authorList>
    </citation>
    <scope>NUCLEOTIDE SEQUENCE</scope>
    <source>
        <strain evidence="1">DBVPG 5303</strain>
    </source>
</reference>
<gene>
    <name evidence="1" type="ORF">QFC24_003039</name>
</gene>
<evidence type="ECO:0000313" key="2">
    <source>
        <dbReference type="Proteomes" id="UP001234202"/>
    </source>
</evidence>
<comment type="caution">
    <text evidence="1">The sequence shown here is derived from an EMBL/GenBank/DDBJ whole genome shotgun (WGS) entry which is preliminary data.</text>
</comment>
<keyword evidence="2" id="KW-1185">Reference proteome</keyword>
<name>A0ACC2XL25_9TREE</name>
<dbReference type="EMBL" id="JASBWV010000009">
    <property type="protein sequence ID" value="KAJ9124672.1"/>
    <property type="molecule type" value="Genomic_DNA"/>
</dbReference>
<dbReference type="Proteomes" id="UP001234202">
    <property type="component" value="Unassembled WGS sequence"/>
</dbReference>
<accession>A0ACC2XL25</accession>
<evidence type="ECO:0000313" key="1">
    <source>
        <dbReference type="EMBL" id="KAJ9124672.1"/>
    </source>
</evidence>
<proteinExistence type="predicted"/>
<protein>
    <submittedName>
        <fullName evidence="1">Uncharacterized protein</fullName>
    </submittedName>
</protein>
<organism evidence="1 2">
    <name type="scientific">Naganishia onofrii</name>
    <dbReference type="NCBI Taxonomy" id="1851511"/>
    <lineage>
        <taxon>Eukaryota</taxon>
        <taxon>Fungi</taxon>
        <taxon>Dikarya</taxon>
        <taxon>Basidiomycota</taxon>
        <taxon>Agaricomycotina</taxon>
        <taxon>Tremellomycetes</taxon>
        <taxon>Filobasidiales</taxon>
        <taxon>Filobasidiaceae</taxon>
        <taxon>Naganishia</taxon>
    </lineage>
</organism>
<sequence>MARLSATTAFFAGLALLNSSVNALQYYIGNPAQCQPLNLTWSDAKGTLHLLIVPTVETSQGLIQNITLPADATSPYTFTNFTQPAGLDFIAVMYDDSGYAATGVTDVLTVGSSTNDSCLITPGSVLPDFFFYTSSQNPAQCSNVDISWQATYTPPTHIVGMIPGGDIWNIHSVTGTGVTSYSWTVDVREGTRMLLTMPDAGPIGTGGSTSLWTIGRGASSCLSSGSPASITASSTQTTSGSSATPSVSGIGGGGGRPGSSSSAGQSGSDGSGGSSSKGSNIGAIVGGVVGGVAALVIIALLAFFLLRRRKRRANKAHQNGMYITPGGGGGAIKGSSGGVGGMFDRGRRNTQADIDLLGTGEDAHGQTSEDYVHHSNDDSPGSYEPIPFTGFQYANTTTAPTSSGVNGTRTSHESQPMSDTIGSQSRPQSYGISDFGNFASSESGSAVPVGGLGHPQYPSGMSSVSGPVTGASPQLPGSPSLPIASMYPSPNSPSAPLMESSNNGPTGTAGRSNSTRKRRPTAPVGPDGRPATRFVLHQDAGEIEDPGPAEAAEGDVVEMPPRYDELRPGAKASVENLNNR</sequence>